<dbReference type="RefSeq" id="WP_154430134.1">
    <property type="nucleotide sequence ID" value="NZ_VUNI01000014.1"/>
</dbReference>
<keyword evidence="9" id="KW-1185">Reference proteome</keyword>
<dbReference type="InterPro" id="IPR000719">
    <property type="entry name" value="Prot_kinase_dom"/>
</dbReference>
<dbReference type="EC" id="2.7.11.1" evidence="1"/>
<feature type="binding site" evidence="6">
    <location>
        <position position="42"/>
    </location>
    <ligand>
        <name>ATP</name>
        <dbReference type="ChEBI" id="CHEBI:30616"/>
    </ligand>
</feature>
<dbReference type="Pfam" id="PF00069">
    <property type="entry name" value="Pkinase"/>
    <property type="match status" value="1"/>
</dbReference>
<keyword evidence="8" id="KW-0723">Serine/threonine-protein kinase</keyword>
<evidence type="ECO:0000256" key="4">
    <source>
        <dbReference type="ARBA" id="ARBA00022777"/>
    </source>
</evidence>
<evidence type="ECO:0000256" key="5">
    <source>
        <dbReference type="ARBA" id="ARBA00022840"/>
    </source>
</evidence>
<dbReference type="InterPro" id="IPR011009">
    <property type="entry name" value="Kinase-like_dom_sf"/>
</dbReference>
<dbReference type="AlphaFoldDB" id="A0A6L5YS30"/>
<evidence type="ECO:0000259" key="7">
    <source>
        <dbReference type="PROSITE" id="PS50011"/>
    </source>
</evidence>
<dbReference type="PROSITE" id="PS00107">
    <property type="entry name" value="PROTEIN_KINASE_ATP"/>
    <property type="match status" value="1"/>
</dbReference>
<keyword evidence="5 6" id="KW-0067">ATP-binding</keyword>
<gene>
    <name evidence="8" type="ORF">FYJ75_09060</name>
</gene>
<dbReference type="Gene3D" id="1.10.510.10">
    <property type="entry name" value="Transferase(Phosphotransferase) domain 1"/>
    <property type="match status" value="1"/>
</dbReference>
<dbReference type="GO" id="GO:0004674">
    <property type="term" value="F:protein serine/threonine kinase activity"/>
    <property type="evidence" value="ECO:0007669"/>
    <property type="project" value="UniProtKB-KW"/>
</dbReference>
<dbReference type="Proteomes" id="UP000474024">
    <property type="component" value="Unassembled WGS sequence"/>
</dbReference>
<evidence type="ECO:0000313" key="9">
    <source>
        <dbReference type="Proteomes" id="UP000474024"/>
    </source>
</evidence>
<dbReference type="CDD" id="cd14014">
    <property type="entry name" value="STKc_PknB_like"/>
    <property type="match status" value="1"/>
</dbReference>
<dbReference type="EMBL" id="VUNI01000014">
    <property type="protein sequence ID" value="MST75175.1"/>
    <property type="molecule type" value="Genomic_DNA"/>
</dbReference>
<keyword evidence="3 6" id="KW-0547">Nucleotide-binding</keyword>
<dbReference type="PANTHER" id="PTHR43289:SF6">
    <property type="entry name" value="SERINE_THREONINE-PROTEIN KINASE NEKL-3"/>
    <property type="match status" value="1"/>
</dbReference>
<organism evidence="8 9">
    <name type="scientific">Roseburia porci</name>
    <dbReference type="NCBI Taxonomy" id="2605790"/>
    <lineage>
        <taxon>Bacteria</taxon>
        <taxon>Bacillati</taxon>
        <taxon>Bacillota</taxon>
        <taxon>Clostridia</taxon>
        <taxon>Lachnospirales</taxon>
        <taxon>Lachnospiraceae</taxon>
        <taxon>Roseburia</taxon>
    </lineage>
</organism>
<feature type="domain" description="Protein kinase" evidence="7">
    <location>
        <begin position="13"/>
        <end position="304"/>
    </location>
</feature>
<protein>
    <recommendedName>
        <fullName evidence="1">non-specific serine/threonine protein kinase</fullName>
        <ecNumber evidence="1">2.7.11.1</ecNumber>
    </recommendedName>
</protein>
<sequence>MTNNHTFILSGRYQIIRSLGTGQTSTVYLARHLSLDAERAIKVIPKTGASPVSVLTEAQLLKSLNHPGIPMIFDIEEDDSNYYLVEEYIQGESLEAYLLHHKFISSDLFLSFCEQLCDIFRYLHSLHPTPILYQDLKPEHIIVCGTQLKLIDFGVTWNTGSSGNNFKRFGNAEFSAPEVRSGEIPSITSDIYSLGKIIQFLAGSQSFHNSRNIRHIIQKATSPEPDHRYETVDDLILALQTALQQKRQPHLFETIAIVGSCKGSGCTHLAISLVSTLNELGQCTFYHERNSSDHVRQLLRHQRNWKEKDGYYILKSWMGFPFYGPGIEIPKTGPALHIYDFGADYTKEALSDADLILLLCADAPWHWNDALRKADLLQLYQDRVRFVCNPGSQVSSRFYAKQFHAPVYSYFYDPDPFQVTREKRDFALRLLSEKGRAYPFSDLFHPFPHRNV</sequence>
<evidence type="ECO:0000256" key="1">
    <source>
        <dbReference type="ARBA" id="ARBA00012513"/>
    </source>
</evidence>
<keyword evidence="4 8" id="KW-0418">Kinase</keyword>
<dbReference type="SUPFAM" id="SSF56112">
    <property type="entry name" value="Protein kinase-like (PK-like)"/>
    <property type="match status" value="1"/>
</dbReference>
<proteinExistence type="predicted"/>
<keyword evidence="2" id="KW-0808">Transferase</keyword>
<name>A0A6L5YS30_9FIRM</name>
<dbReference type="InterPro" id="IPR017441">
    <property type="entry name" value="Protein_kinase_ATP_BS"/>
</dbReference>
<dbReference type="PANTHER" id="PTHR43289">
    <property type="entry name" value="MITOGEN-ACTIVATED PROTEIN KINASE KINASE KINASE 20-RELATED"/>
    <property type="match status" value="1"/>
</dbReference>
<evidence type="ECO:0000256" key="2">
    <source>
        <dbReference type="ARBA" id="ARBA00022679"/>
    </source>
</evidence>
<evidence type="ECO:0000256" key="3">
    <source>
        <dbReference type="ARBA" id="ARBA00022741"/>
    </source>
</evidence>
<dbReference type="GO" id="GO:0005524">
    <property type="term" value="F:ATP binding"/>
    <property type="evidence" value="ECO:0007669"/>
    <property type="project" value="UniProtKB-UniRule"/>
</dbReference>
<evidence type="ECO:0000313" key="8">
    <source>
        <dbReference type="EMBL" id="MST75175.1"/>
    </source>
</evidence>
<evidence type="ECO:0000256" key="6">
    <source>
        <dbReference type="PROSITE-ProRule" id="PRU10141"/>
    </source>
</evidence>
<comment type="caution">
    <text evidence="8">The sequence shown here is derived from an EMBL/GenBank/DDBJ whole genome shotgun (WGS) entry which is preliminary data.</text>
</comment>
<reference evidence="8 9" key="1">
    <citation type="submission" date="2019-08" db="EMBL/GenBank/DDBJ databases">
        <title>In-depth cultivation of the pig gut microbiome towards novel bacterial diversity and tailored functional studies.</title>
        <authorList>
            <person name="Wylensek D."/>
            <person name="Hitch T.C.A."/>
            <person name="Clavel T."/>
        </authorList>
    </citation>
    <scope>NUCLEOTIDE SEQUENCE [LARGE SCALE GENOMIC DNA]</scope>
    <source>
        <strain evidence="8 9">MUC/MUC-530-WT-4D</strain>
    </source>
</reference>
<dbReference type="PROSITE" id="PS50011">
    <property type="entry name" value="PROTEIN_KINASE_DOM"/>
    <property type="match status" value="1"/>
</dbReference>
<accession>A0A6L5YS30</accession>